<dbReference type="RefSeq" id="WP_091309549.1">
    <property type="nucleotide sequence ID" value="NZ_FNSO01000004.1"/>
</dbReference>
<evidence type="ECO:0000259" key="1">
    <source>
        <dbReference type="Pfam" id="PF05193"/>
    </source>
</evidence>
<reference evidence="3" key="1">
    <citation type="submission" date="2016-10" db="EMBL/GenBank/DDBJ databases">
        <authorList>
            <person name="Varghese N."/>
            <person name="Submissions S."/>
        </authorList>
    </citation>
    <scope>NUCLEOTIDE SEQUENCE [LARGE SCALE GENOMIC DNA]</scope>
    <source>
        <strain evidence="3">DSM 44544</strain>
    </source>
</reference>
<dbReference type="EMBL" id="FNSO01000004">
    <property type="protein sequence ID" value="SEC50817.1"/>
    <property type="molecule type" value="Genomic_DNA"/>
</dbReference>
<evidence type="ECO:0000313" key="2">
    <source>
        <dbReference type="EMBL" id="SEC50817.1"/>
    </source>
</evidence>
<dbReference type="Pfam" id="PF05193">
    <property type="entry name" value="Peptidase_M16_C"/>
    <property type="match status" value="1"/>
</dbReference>
<evidence type="ECO:0000313" key="3">
    <source>
        <dbReference type="Proteomes" id="UP000199622"/>
    </source>
</evidence>
<accession>A0A1H4T319</accession>
<protein>
    <submittedName>
        <fullName evidence="2">Predicted Zn-dependent peptidase</fullName>
    </submittedName>
</protein>
<dbReference type="AlphaFoldDB" id="A0A1H4T319"/>
<dbReference type="InterPro" id="IPR011249">
    <property type="entry name" value="Metalloenz_LuxS/M16"/>
</dbReference>
<dbReference type="PANTHER" id="PTHR11851">
    <property type="entry name" value="METALLOPROTEASE"/>
    <property type="match status" value="1"/>
</dbReference>
<sequence length="424" mass="44662">MTAFDLLDVPAPGPLRVPAVHERTLANGLRVLASRRASTPLAELCLSIPFAHADAPAAVLLAAALADETRTQDRVRAMGGGLSAAVDADRLRIAGSVLADQLPKFLALLGAVVTDPGYPAGEFALTVDNAVQGTIAVLASPAQHVAEALNTRMFGDHPYGRPAPRPGEFTRVGRDAVRALHAERVVPTGACLVLVGDFEPVAALDDVERALGSWPPGPATPMRPPGPWVPGRSVVDEPGVSQSLLRMAMPVPRYDAPDYPALALAAMVFGGYFSSRLVQNIREDKGFSYSPRSSLLHVDEAHLATVSLDVVTANTAAAVDEVVAELAGLADRPVTTEELDRARRYSVGTLRLRLATLTGLAATLGELDLHGLPVSWLGGQDARLAAVTPDEVTAAARTYLAPDRAITVLLCDERRAYQSAQSSL</sequence>
<dbReference type="InterPro" id="IPR050361">
    <property type="entry name" value="MPP/UQCRC_Complex"/>
</dbReference>
<dbReference type="Gene3D" id="3.30.830.10">
    <property type="entry name" value="Metalloenzyme, LuxS/M16 peptidase-like"/>
    <property type="match status" value="2"/>
</dbReference>
<dbReference type="InterPro" id="IPR007863">
    <property type="entry name" value="Peptidase_M16_C"/>
</dbReference>
<feature type="domain" description="Peptidase M16 C-terminal" evidence="1">
    <location>
        <begin position="172"/>
        <end position="344"/>
    </location>
</feature>
<dbReference type="GO" id="GO:0046872">
    <property type="term" value="F:metal ion binding"/>
    <property type="evidence" value="ECO:0007669"/>
    <property type="project" value="InterPro"/>
</dbReference>
<name>A0A1H4T319_9PSEU</name>
<dbReference type="PANTHER" id="PTHR11851:SF224">
    <property type="entry name" value="PROCESSING PROTEASE"/>
    <property type="match status" value="1"/>
</dbReference>
<dbReference type="OrthoDB" id="9811314at2"/>
<gene>
    <name evidence="2" type="ORF">SAMN04489727_4009</name>
</gene>
<organism evidence="2 3">
    <name type="scientific">Amycolatopsis tolypomycina</name>
    <dbReference type="NCBI Taxonomy" id="208445"/>
    <lineage>
        <taxon>Bacteria</taxon>
        <taxon>Bacillati</taxon>
        <taxon>Actinomycetota</taxon>
        <taxon>Actinomycetes</taxon>
        <taxon>Pseudonocardiales</taxon>
        <taxon>Pseudonocardiaceae</taxon>
        <taxon>Amycolatopsis</taxon>
    </lineage>
</organism>
<dbReference type="STRING" id="208445.SAMN04489727_4009"/>
<dbReference type="SUPFAM" id="SSF63411">
    <property type="entry name" value="LuxS/MPP-like metallohydrolase"/>
    <property type="match status" value="2"/>
</dbReference>
<keyword evidence="3" id="KW-1185">Reference proteome</keyword>
<dbReference type="Proteomes" id="UP000199622">
    <property type="component" value="Unassembled WGS sequence"/>
</dbReference>
<proteinExistence type="predicted"/>